<dbReference type="GO" id="GO:0008168">
    <property type="term" value="F:methyltransferase activity"/>
    <property type="evidence" value="ECO:0007669"/>
    <property type="project" value="UniProtKB-KW"/>
</dbReference>
<evidence type="ECO:0000313" key="2">
    <source>
        <dbReference type="Proteomes" id="UP000736328"/>
    </source>
</evidence>
<dbReference type="AlphaFoldDB" id="A0A933IAC5"/>
<accession>A0A933IAC5</accession>
<name>A0A933IAC5_UNCT6</name>
<dbReference type="EMBL" id="JACQXR010000122">
    <property type="protein sequence ID" value="MBI4727406.1"/>
    <property type="molecule type" value="Genomic_DNA"/>
</dbReference>
<dbReference type="Gene3D" id="3.40.50.150">
    <property type="entry name" value="Vaccinia Virus protein VP39"/>
    <property type="match status" value="1"/>
</dbReference>
<protein>
    <submittedName>
        <fullName evidence="1">Class I SAM-dependent methyltransferase</fullName>
    </submittedName>
</protein>
<comment type="caution">
    <text evidence="1">The sequence shown here is derived from an EMBL/GenBank/DDBJ whole genome shotgun (WGS) entry which is preliminary data.</text>
</comment>
<reference evidence="1" key="1">
    <citation type="submission" date="2020-07" db="EMBL/GenBank/DDBJ databases">
        <title>Huge and variable diversity of episymbiotic CPR bacteria and DPANN archaea in groundwater ecosystems.</title>
        <authorList>
            <person name="He C.Y."/>
            <person name="Keren R."/>
            <person name="Whittaker M."/>
            <person name="Farag I.F."/>
            <person name="Doudna J."/>
            <person name="Cate J.H.D."/>
            <person name="Banfield J.F."/>
        </authorList>
    </citation>
    <scope>NUCLEOTIDE SEQUENCE</scope>
    <source>
        <strain evidence="1">NC_groundwater_1520_Pr4_B-0.1um_53_5</strain>
    </source>
</reference>
<dbReference type="Proteomes" id="UP000736328">
    <property type="component" value="Unassembled WGS sequence"/>
</dbReference>
<sequence length="261" mass="29266">MADKKEELYHHIVGGRKFLELALSVMKTEGQRRPIGIILDAGCGSGNLCRAMAEAGYQAVGVDISACAIEEAKKLAAGLSAEFVQADITAWNETRRFDAVTFTYALEHIPDPVQALAQIKRLTKPQGVVLIAIPNGHGPYEIFSLIPKKLGLARRLRPFFINDPLVRKMLAGFSSNFEDNPHLHYFSLNKAVELFLRTGFEVERYYKVGSFLLALHLPVVNRILQRRRAFEFFDRLDGVFSKLLPARLAAGWLFVLRPGKK</sequence>
<gene>
    <name evidence="1" type="ORF">HY768_09360</name>
</gene>
<dbReference type="InterPro" id="IPR029063">
    <property type="entry name" value="SAM-dependent_MTases_sf"/>
</dbReference>
<dbReference type="CDD" id="cd02440">
    <property type="entry name" value="AdoMet_MTases"/>
    <property type="match status" value="1"/>
</dbReference>
<keyword evidence="1" id="KW-0489">Methyltransferase</keyword>
<keyword evidence="1" id="KW-0808">Transferase</keyword>
<dbReference type="PANTHER" id="PTHR43861">
    <property type="entry name" value="TRANS-ACONITATE 2-METHYLTRANSFERASE-RELATED"/>
    <property type="match status" value="1"/>
</dbReference>
<dbReference type="SUPFAM" id="SSF53335">
    <property type="entry name" value="S-adenosyl-L-methionine-dependent methyltransferases"/>
    <property type="match status" value="1"/>
</dbReference>
<dbReference type="GO" id="GO:0032259">
    <property type="term" value="P:methylation"/>
    <property type="evidence" value="ECO:0007669"/>
    <property type="project" value="UniProtKB-KW"/>
</dbReference>
<organism evidence="1 2">
    <name type="scientific">candidate division TA06 bacterium</name>
    <dbReference type="NCBI Taxonomy" id="2250710"/>
    <lineage>
        <taxon>Bacteria</taxon>
        <taxon>Bacteria division TA06</taxon>
    </lineage>
</organism>
<dbReference type="Pfam" id="PF13489">
    <property type="entry name" value="Methyltransf_23"/>
    <property type="match status" value="1"/>
</dbReference>
<evidence type="ECO:0000313" key="1">
    <source>
        <dbReference type="EMBL" id="MBI4727406.1"/>
    </source>
</evidence>
<proteinExistence type="predicted"/>